<feature type="domain" description="Amidohydrolase-related" evidence="2">
    <location>
        <begin position="78"/>
        <end position="362"/>
    </location>
</feature>
<organism evidence="3">
    <name type="scientific">Caldilineaceae bacterium SB0662_bin_9</name>
    <dbReference type="NCBI Taxonomy" id="2605258"/>
    <lineage>
        <taxon>Bacteria</taxon>
        <taxon>Bacillati</taxon>
        <taxon>Chloroflexota</taxon>
        <taxon>Caldilineae</taxon>
        <taxon>Caldilineales</taxon>
        <taxon>Caldilineaceae</taxon>
    </lineage>
</organism>
<dbReference type="InterPro" id="IPR006680">
    <property type="entry name" value="Amidohydro-rel"/>
</dbReference>
<dbReference type="GO" id="GO:0005737">
    <property type="term" value="C:cytoplasm"/>
    <property type="evidence" value="ECO:0007669"/>
    <property type="project" value="TreeGrafter"/>
</dbReference>
<dbReference type="InterPro" id="IPR032465">
    <property type="entry name" value="ACMSD"/>
</dbReference>
<proteinExistence type="predicted"/>
<dbReference type="InterPro" id="IPR032466">
    <property type="entry name" value="Metal_Hydrolase"/>
</dbReference>
<accession>A0A6B1DQP5</accession>
<keyword evidence="1" id="KW-0456">Lyase</keyword>
<dbReference type="GO" id="GO:0016831">
    <property type="term" value="F:carboxy-lyase activity"/>
    <property type="evidence" value="ECO:0007669"/>
    <property type="project" value="InterPro"/>
</dbReference>
<dbReference type="Pfam" id="PF04909">
    <property type="entry name" value="Amidohydro_2"/>
    <property type="match status" value="1"/>
</dbReference>
<dbReference type="PANTHER" id="PTHR21240:SF28">
    <property type="entry name" value="ISO-OROTATE DECARBOXYLASE (EUROFUNG)"/>
    <property type="match status" value="1"/>
</dbReference>
<dbReference type="Gene3D" id="3.20.20.140">
    <property type="entry name" value="Metal-dependent hydrolases"/>
    <property type="match status" value="1"/>
</dbReference>
<evidence type="ECO:0000313" key="3">
    <source>
        <dbReference type="EMBL" id="MYD89146.1"/>
    </source>
</evidence>
<dbReference type="SUPFAM" id="SSF51556">
    <property type="entry name" value="Metallo-dependent hydrolases"/>
    <property type="match status" value="1"/>
</dbReference>
<gene>
    <name evidence="3" type="ORF">F4Y08_02235</name>
</gene>
<keyword evidence="3" id="KW-0378">Hydrolase</keyword>
<dbReference type="EMBL" id="VXPY01000013">
    <property type="protein sequence ID" value="MYD89146.1"/>
    <property type="molecule type" value="Genomic_DNA"/>
</dbReference>
<protein>
    <submittedName>
        <fullName evidence="3">Amidohydrolase</fullName>
    </submittedName>
</protein>
<sequence length="364" mass="41749">MPNALLAVQKAFSVVIDCDIHNEVPHLEELYPYLPQHWVDYTEESSFEGPDANDYPEMVATTVHPDIRDDYFGDGQCNTAARVRLIQDRVLDPLEISVAVLNNAFRVPSIHSVDLAASMATAVNTWQQEQWLAVDNRFRASIIVPSHNPVAAVQEIRRWQNTPGFVQVLLPVRSHVPYGVRNMDLLFEAITDSGLPAAINFGGAPGVPPTGVGWPQTYYEIHAGMAQVFQSQVMSMVYEGLFDRYPQLRIVLLEGGFTWAPSLMWRMNKEWKGLRHNVPWVKNWPADYIRTHFRWSLQPLDAPDDPDQMLEILDMMEADELLMFSTDFPHWQQKEIAPTVPDWMPEDLRRKVCFENPRAFYSLE</sequence>
<evidence type="ECO:0000256" key="1">
    <source>
        <dbReference type="ARBA" id="ARBA00023239"/>
    </source>
</evidence>
<dbReference type="GO" id="GO:0016787">
    <property type="term" value="F:hydrolase activity"/>
    <property type="evidence" value="ECO:0007669"/>
    <property type="project" value="UniProtKB-KW"/>
</dbReference>
<dbReference type="AlphaFoldDB" id="A0A6B1DQP5"/>
<name>A0A6B1DQP5_9CHLR</name>
<dbReference type="PANTHER" id="PTHR21240">
    <property type="entry name" value="2-AMINO-3-CARBOXYLMUCONATE-6-SEMIALDEHYDE DECARBOXYLASE"/>
    <property type="match status" value="1"/>
</dbReference>
<dbReference type="GO" id="GO:0019748">
    <property type="term" value="P:secondary metabolic process"/>
    <property type="evidence" value="ECO:0007669"/>
    <property type="project" value="TreeGrafter"/>
</dbReference>
<comment type="caution">
    <text evidence="3">The sequence shown here is derived from an EMBL/GenBank/DDBJ whole genome shotgun (WGS) entry which is preliminary data.</text>
</comment>
<evidence type="ECO:0000259" key="2">
    <source>
        <dbReference type="Pfam" id="PF04909"/>
    </source>
</evidence>
<reference evidence="3" key="1">
    <citation type="submission" date="2019-09" db="EMBL/GenBank/DDBJ databases">
        <title>Characterisation of the sponge microbiome using genome-centric metagenomics.</title>
        <authorList>
            <person name="Engelberts J.P."/>
            <person name="Robbins S.J."/>
            <person name="De Goeij J.M."/>
            <person name="Aranda M."/>
            <person name="Bell S.C."/>
            <person name="Webster N.S."/>
        </authorList>
    </citation>
    <scope>NUCLEOTIDE SEQUENCE</scope>
    <source>
        <strain evidence="3">SB0662_bin_9</strain>
    </source>
</reference>